<feature type="non-terminal residue" evidence="2">
    <location>
        <position position="1"/>
    </location>
</feature>
<reference evidence="3" key="1">
    <citation type="journal article" date="2014" name="Proc. Natl. Acad. Sci. U.S.A.">
        <title>Extensive sampling of basidiomycete genomes demonstrates inadequacy of the white-rot/brown-rot paradigm for wood decay fungi.</title>
        <authorList>
            <person name="Riley R."/>
            <person name="Salamov A.A."/>
            <person name="Brown D.W."/>
            <person name="Nagy L.G."/>
            <person name="Floudas D."/>
            <person name="Held B.W."/>
            <person name="Levasseur A."/>
            <person name="Lombard V."/>
            <person name="Morin E."/>
            <person name="Otillar R."/>
            <person name="Lindquist E.A."/>
            <person name="Sun H."/>
            <person name="LaButti K.M."/>
            <person name="Schmutz J."/>
            <person name="Jabbour D."/>
            <person name="Luo H."/>
            <person name="Baker S.E."/>
            <person name="Pisabarro A.G."/>
            <person name="Walton J.D."/>
            <person name="Blanchette R.A."/>
            <person name="Henrissat B."/>
            <person name="Martin F."/>
            <person name="Cullen D."/>
            <person name="Hibbett D.S."/>
            <person name="Grigoriev I.V."/>
        </authorList>
    </citation>
    <scope>NUCLEOTIDE SEQUENCE [LARGE SCALE GENOMIC DNA]</scope>
    <source>
        <strain evidence="3">CBS 339.88</strain>
    </source>
</reference>
<evidence type="ECO:0000259" key="1">
    <source>
        <dbReference type="Pfam" id="PF13518"/>
    </source>
</evidence>
<gene>
    <name evidence="2" type="ORF">GALMADRAFT_43365</name>
</gene>
<organism evidence="2 3">
    <name type="scientific">Galerina marginata (strain CBS 339.88)</name>
    <dbReference type="NCBI Taxonomy" id="685588"/>
    <lineage>
        <taxon>Eukaryota</taxon>
        <taxon>Fungi</taxon>
        <taxon>Dikarya</taxon>
        <taxon>Basidiomycota</taxon>
        <taxon>Agaricomycotina</taxon>
        <taxon>Agaricomycetes</taxon>
        <taxon>Agaricomycetidae</taxon>
        <taxon>Agaricales</taxon>
        <taxon>Agaricineae</taxon>
        <taxon>Strophariaceae</taxon>
        <taxon>Galerina</taxon>
    </lineage>
</organism>
<dbReference type="InterPro" id="IPR055247">
    <property type="entry name" value="InsJ-like_HTH"/>
</dbReference>
<dbReference type="Pfam" id="PF13518">
    <property type="entry name" value="HTH_28"/>
    <property type="match status" value="1"/>
</dbReference>
<evidence type="ECO:0000313" key="2">
    <source>
        <dbReference type="EMBL" id="KDR73890.1"/>
    </source>
</evidence>
<keyword evidence="3" id="KW-1185">Reference proteome</keyword>
<dbReference type="AlphaFoldDB" id="A0A067SSF2"/>
<dbReference type="Gene3D" id="1.10.10.10">
    <property type="entry name" value="Winged helix-like DNA-binding domain superfamily/Winged helix DNA-binding domain"/>
    <property type="match status" value="1"/>
</dbReference>
<protein>
    <recommendedName>
        <fullName evidence="1">Insertion element IS150 protein InsJ-like helix-turn-helix domain-containing protein</fullName>
    </recommendedName>
</protein>
<name>A0A067SSF2_GALM3</name>
<dbReference type="HOGENOM" id="CLU_056788_8_3_1"/>
<feature type="domain" description="Insertion element IS150 protein InsJ-like helix-turn-helix" evidence="1">
    <location>
        <begin position="17"/>
        <end position="65"/>
    </location>
</feature>
<accession>A0A067SSF2</accession>
<proteinExistence type="predicted"/>
<feature type="non-terminal residue" evidence="2">
    <location>
        <position position="106"/>
    </location>
</feature>
<dbReference type="EMBL" id="KL142384">
    <property type="protein sequence ID" value="KDR73890.1"/>
    <property type="molecule type" value="Genomic_DNA"/>
</dbReference>
<dbReference type="InterPro" id="IPR009057">
    <property type="entry name" value="Homeodomain-like_sf"/>
</dbReference>
<evidence type="ECO:0000313" key="3">
    <source>
        <dbReference type="Proteomes" id="UP000027222"/>
    </source>
</evidence>
<dbReference type="OrthoDB" id="3022198at2759"/>
<dbReference type="SUPFAM" id="SSF46689">
    <property type="entry name" value="Homeodomain-like"/>
    <property type="match status" value="1"/>
</dbReference>
<dbReference type="Proteomes" id="UP000027222">
    <property type="component" value="Unassembled WGS sequence"/>
</dbReference>
<dbReference type="InterPro" id="IPR036388">
    <property type="entry name" value="WH-like_DNA-bd_sf"/>
</dbReference>
<sequence>RSFLITATAAMISEELRERIIKWHFEQEKSVEEIAELVGCTDHTIYKILALYREFGQVTNPHARPRGRPRALDMTMLNYISSLLDANPTLYLDEIQEKLLEVHDLD</sequence>